<dbReference type="GO" id="GO:0006730">
    <property type="term" value="P:one-carbon metabolic process"/>
    <property type="evidence" value="ECO:0007669"/>
    <property type="project" value="UniProtKB-KW"/>
</dbReference>
<comment type="catalytic activity">
    <reaction evidence="7">
        <text>(6S)-5,6,7,8-tetrahydrofolate + NADP(+) = 7,8-dihydrofolate + NADPH + H(+)</text>
        <dbReference type="Rhea" id="RHEA:15009"/>
        <dbReference type="ChEBI" id="CHEBI:15378"/>
        <dbReference type="ChEBI" id="CHEBI:57451"/>
        <dbReference type="ChEBI" id="CHEBI:57453"/>
        <dbReference type="ChEBI" id="CHEBI:57783"/>
        <dbReference type="ChEBI" id="CHEBI:58349"/>
        <dbReference type="EC" id="1.5.1.3"/>
    </reaction>
</comment>
<dbReference type="GO" id="GO:0046452">
    <property type="term" value="P:dihydrofolate metabolic process"/>
    <property type="evidence" value="ECO:0007669"/>
    <property type="project" value="TreeGrafter"/>
</dbReference>
<evidence type="ECO:0000256" key="5">
    <source>
        <dbReference type="ARBA" id="ARBA00022857"/>
    </source>
</evidence>
<proteinExistence type="inferred from homology"/>
<dbReference type="GO" id="GO:0005829">
    <property type="term" value="C:cytosol"/>
    <property type="evidence" value="ECO:0007669"/>
    <property type="project" value="TreeGrafter"/>
</dbReference>
<dbReference type="Proteomes" id="UP000176558">
    <property type="component" value="Unassembled WGS sequence"/>
</dbReference>
<accession>A0A1G2UR95</accession>
<dbReference type="PIRSF" id="PIRSF000194">
    <property type="entry name" value="DHFR"/>
    <property type="match status" value="1"/>
</dbReference>
<dbReference type="GO" id="GO:0046655">
    <property type="term" value="P:folic acid metabolic process"/>
    <property type="evidence" value="ECO:0007669"/>
    <property type="project" value="TreeGrafter"/>
</dbReference>
<comment type="caution">
    <text evidence="10">The sequence shown here is derived from an EMBL/GenBank/DDBJ whole genome shotgun (WGS) entry which is preliminary data.</text>
</comment>
<evidence type="ECO:0000313" key="11">
    <source>
        <dbReference type="Proteomes" id="UP000176558"/>
    </source>
</evidence>
<keyword evidence="5 7" id="KW-0521">NADP</keyword>
<comment type="function">
    <text evidence="7">Key enzyme in folate metabolism. Catalyzes an essential reaction for de novo glycine and purine synthesis, and for DNA precursor synthesis.</text>
</comment>
<evidence type="ECO:0000256" key="6">
    <source>
        <dbReference type="ARBA" id="ARBA00023002"/>
    </source>
</evidence>
<dbReference type="CDD" id="cd00209">
    <property type="entry name" value="DHFR"/>
    <property type="match status" value="1"/>
</dbReference>
<dbReference type="Gene3D" id="3.40.430.10">
    <property type="entry name" value="Dihydrofolate Reductase, subunit A"/>
    <property type="match status" value="1"/>
</dbReference>
<dbReference type="Pfam" id="PF00186">
    <property type="entry name" value="DHFR_1"/>
    <property type="match status" value="1"/>
</dbReference>
<dbReference type="UniPathway" id="UPA00077">
    <property type="reaction ID" value="UER00158"/>
</dbReference>
<evidence type="ECO:0000313" key="10">
    <source>
        <dbReference type="EMBL" id="OHB11880.1"/>
    </source>
</evidence>
<reference evidence="10 11" key="1">
    <citation type="journal article" date="2016" name="Nat. Commun.">
        <title>Thousands of microbial genomes shed light on interconnected biogeochemical processes in an aquifer system.</title>
        <authorList>
            <person name="Anantharaman K."/>
            <person name="Brown C.T."/>
            <person name="Hug L.A."/>
            <person name="Sharon I."/>
            <person name="Castelle C.J."/>
            <person name="Probst A.J."/>
            <person name="Thomas B.C."/>
            <person name="Singh A."/>
            <person name="Wilkins M.J."/>
            <person name="Karaoz U."/>
            <person name="Brodie E.L."/>
            <person name="Williams K.H."/>
            <person name="Hubbard S.S."/>
            <person name="Banfield J.F."/>
        </authorList>
    </citation>
    <scope>NUCLEOTIDE SEQUENCE [LARGE SCALE GENOMIC DNA]</scope>
</reference>
<dbReference type="InterPro" id="IPR012259">
    <property type="entry name" value="DHFR"/>
</dbReference>
<evidence type="ECO:0000256" key="4">
    <source>
        <dbReference type="ARBA" id="ARBA00022563"/>
    </source>
</evidence>
<dbReference type="GO" id="GO:0046654">
    <property type="term" value="P:tetrahydrofolate biosynthetic process"/>
    <property type="evidence" value="ECO:0007669"/>
    <property type="project" value="UniProtKB-UniPathway"/>
</dbReference>
<comment type="pathway">
    <text evidence="1 7">Cofactor biosynthesis; tetrahydrofolate biosynthesis; 5,6,7,8-tetrahydrofolate from 7,8-dihydrofolate: step 1/1.</text>
</comment>
<dbReference type="EC" id="1.5.1.3" evidence="3 7"/>
<protein>
    <recommendedName>
        <fullName evidence="3 7">Dihydrofolate reductase</fullName>
        <ecNumber evidence="3 7">1.5.1.3</ecNumber>
    </recommendedName>
</protein>
<name>A0A1G2UR95_9BACT</name>
<evidence type="ECO:0000259" key="9">
    <source>
        <dbReference type="PROSITE" id="PS51330"/>
    </source>
</evidence>
<dbReference type="GO" id="GO:0004146">
    <property type="term" value="F:dihydrofolate reductase activity"/>
    <property type="evidence" value="ECO:0007669"/>
    <property type="project" value="UniProtKB-EC"/>
</dbReference>
<organism evidence="10 11">
    <name type="scientific">Candidatus Zambryskibacteria bacterium RIFCSPLOWO2_12_FULL_39_23</name>
    <dbReference type="NCBI Taxonomy" id="1802776"/>
    <lineage>
        <taxon>Bacteria</taxon>
        <taxon>Candidatus Zambryskiibacteriota</taxon>
    </lineage>
</organism>
<dbReference type="PRINTS" id="PR00070">
    <property type="entry name" value="DHFR"/>
</dbReference>
<keyword evidence="4 7" id="KW-0554">One-carbon metabolism</keyword>
<dbReference type="PROSITE" id="PS00075">
    <property type="entry name" value="DHFR_1"/>
    <property type="match status" value="1"/>
</dbReference>
<dbReference type="InterPro" id="IPR017925">
    <property type="entry name" value="DHFR_CS"/>
</dbReference>
<dbReference type="PANTHER" id="PTHR48069">
    <property type="entry name" value="DIHYDROFOLATE REDUCTASE"/>
    <property type="match status" value="1"/>
</dbReference>
<dbReference type="SUPFAM" id="SSF53597">
    <property type="entry name" value="Dihydrofolate reductase-like"/>
    <property type="match status" value="1"/>
</dbReference>
<dbReference type="PANTHER" id="PTHR48069:SF3">
    <property type="entry name" value="DIHYDROFOLATE REDUCTASE"/>
    <property type="match status" value="1"/>
</dbReference>
<dbReference type="InterPro" id="IPR001796">
    <property type="entry name" value="DHFR_dom"/>
</dbReference>
<dbReference type="GO" id="GO:0050661">
    <property type="term" value="F:NADP binding"/>
    <property type="evidence" value="ECO:0007669"/>
    <property type="project" value="InterPro"/>
</dbReference>
<sequence>MIVAKDLNGVIGKQGKVPWHLRADMLHFKSTTEGKIVIMGRKTYDSLPAKFKPLPNRWNVILTRNQNFPAPKCTILTSPEEVLQLSQLQEVFVIGGEKIYKLFMPFASRLIVTEVNVEVIDGDAFFPPMDQTWSGRIIKGVETDEKNPFSFWIVEYTRTRV</sequence>
<feature type="domain" description="DHFR" evidence="9">
    <location>
        <begin position="1"/>
        <end position="158"/>
    </location>
</feature>
<evidence type="ECO:0000256" key="3">
    <source>
        <dbReference type="ARBA" id="ARBA00012856"/>
    </source>
</evidence>
<evidence type="ECO:0000256" key="8">
    <source>
        <dbReference type="RuleBase" id="RU004474"/>
    </source>
</evidence>
<dbReference type="AlphaFoldDB" id="A0A1G2UR95"/>
<evidence type="ECO:0000256" key="2">
    <source>
        <dbReference type="ARBA" id="ARBA00009539"/>
    </source>
</evidence>
<dbReference type="InterPro" id="IPR024072">
    <property type="entry name" value="DHFR-like_dom_sf"/>
</dbReference>
<gene>
    <name evidence="10" type="ORF">A3G99_00975</name>
</gene>
<evidence type="ECO:0000256" key="1">
    <source>
        <dbReference type="ARBA" id="ARBA00004903"/>
    </source>
</evidence>
<dbReference type="PROSITE" id="PS51330">
    <property type="entry name" value="DHFR_2"/>
    <property type="match status" value="1"/>
</dbReference>
<keyword evidence="6 7" id="KW-0560">Oxidoreductase</keyword>
<dbReference type="EMBL" id="MHWT01000026">
    <property type="protein sequence ID" value="OHB11880.1"/>
    <property type="molecule type" value="Genomic_DNA"/>
</dbReference>
<evidence type="ECO:0000256" key="7">
    <source>
        <dbReference type="PIRNR" id="PIRNR000194"/>
    </source>
</evidence>
<comment type="similarity">
    <text evidence="2 7 8">Belongs to the dihydrofolate reductase family.</text>
</comment>